<gene>
    <name evidence="2" type="ORF">GA0074692_0690</name>
</gene>
<keyword evidence="1" id="KW-0732">Signal</keyword>
<feature type="signal peptide" evidence="1">
    <location>
        <begin position="1"/>
        <end position="26"/>
    </location>
</feature>
<dbReference type="Proteomes" id="UP000198959">
    <property type="component" value="Unassembled WGS sequence"/>
</dbReference>
<keyword evidence="3" id="KW-1185">Reference proteome</keyword>
<dbReference type="PROSITE" id="PS51257">
    <property type="entry name" value="PROKAR_LIPOPROTEIN"/>
    <property type="match status" value="1"/>
</dbReference>
<evidence type="ECO:0000256" key="1">
    <source>
        <dbReference type="SAM" id="SignalP"/>
    </source>
</evidence>
<evidence type="ECO:0000313" key="2">
    <source>
        <dbReference type="EMBL" id="SCL19726.1"/>
    </source>
</evidence>
<sequence>MLAVGRRVVSLAAVAVLALVGLTACSPSTKGVTGLSVDENGQLLAVLAWCTKQPPDTVLLDYLPPETASASPSGPPDLSLVLSRRSKYAVPQGATRPAMLPLVDFPPELAHHPDTAFRIFAVEDRNSFNLEPLYFRLGDLAALVPGGVMVDGGAESWEIVSADEFVRRGQEAPEC</sequence>
<reference evidence="3" key="1">
    <citation type="submission" date="2016-06" db="EMBL/GenBank/DDBJ databases">
        <authorList>
            <person name="Varghese N."/>
            <person name="Submissions Spin"/>
        </authorList>
    </citation>
    <scope>NUCLEOTIDE SEQUENCE [LARGE SCALE GENOMIC DNA]</scope>
    <source>
        <strain evidence="3">DSM 43817</strain>
    </source>
</reference>
<evidence type="ECO:0000313" key="3">
    <source>
        <dbReference type="Proteomes" id="UP000198959"/>
    </source>
</evidence>
<dbReference type="EMBL" id="FMHW01000002">
    <property type="protein sequence ID" value="SCL19726.1"/>
    <property type="molecule type" value="Genomic_DNA"/>
</dbReference>
<accession>A0A1C6RRD7</accession>
<feature type="chain" id="PRO_5008745113" description="Lipoprotein" evidence="1">
    <location>
        <begin position="27"/>
        <end position="175"/>
    </location>
</feature>
<name>A0A1C6RRD7_9ACTN</name>
<protein>
    <recommendedName>
        <fullName evidence="4">Lipoprotein</fullName>
    </recommendedName>
</protein>
<dbReference type="AlphaFoldDB" id="A0A1C6RRD7"/>
<organism evidence="2 3">
    <name type="scientific">Micromonospora pallida</name>
    <dbReference type="NCBI Taxonomy" id="145854"/>
    <lineage>
        <taxon>Bacteria</taxon>
        <taxon>Bacillati</taxon>
        <taxon>Actinomycetota</taxon>
        <taxon>Actinomycetes</taxon>
        <taxon>Micromonosporales</taxon>
        <taxon>Micromonosporaceae</taxon>
        <taxon>Micromonospora</taxon>
    </lineage>
</organism>
<evidence type="ECO:0008006" key="4">
    <source>
        <dbReference type="Google" id="ProtNLM"/>
    </source>
</evidence>
<proteinExistence type="predicted"/>